<keyword evidence="5 10" id="KW-0346">Stress response</keyword>
<dbReference type="SUPFAM" id="SSF58014">
    <property type="entry name" value="Coiled-coil domain of nucleotide exchange factor GrpE"/>
    <property type="match status" value="1"/>
</dbReference>
<evidence type="ECO:0000256" key="3">
    <source>
        <dbReference type="ARBA" id="ARBA00011738"/>
    </source>
</evidence>
<accession>A0A069RLI8</accession>
<evidence type="ECO:0000256" key="7">
    <source>
        <dbReference type="ARBA" id="ARBA00053401"/>
    </source>
</evidence>
<evidence type="ECO:0000256" key="2">
    <source>
        <dbReference type="ARBA" id="ARBA00009054"/>
    </source>
</evidence>
<dbReference type="HAMAP" id="MF_01151">
    <property type="entry name" value="GrpE"/>
    <property type="match status" value="1"/>
</dbReference>
<evidence type="ECO:0000256" key="4">
    <source>
        <dbReference type="ARBA" id="ARBA00022490"/>
    </source>
</evidence>
<dbReference type="SUPFAM" id="SSF51064">
    <property type="entry name" value="Head domain of nucleotide exchange factor GrpE"/>
    <property type="match status" value="1"/>
</dbReference>
<dbReference type="InterPro" id="IPR009012">
    <property type="entry name" value="GrpE_head"/>
</dbReference>
<evidence type="ECO:0000256" key="1">
    <source>
        <dbReference type="ARBA" id="ARBA00004496"/>
    </source>
</evidence>
<dbReference type="Gene3D" id="3.90.20.20">
    <property type="match status" value="1"/>
</dbReference>
<evidence type="ECO:0000256" key="12">
    <source>
        <dbReference type="RuleBase" id="RU004478"/>
    </source>
</evidence>
<dbReference type="Proteomes" id="UP000027946">
    <property type="component" value="Unassembled WGS sequence"/>
</dbReference>
<comment type="subunit">
    <text evidence="3 10">Homodimer.</text>
</comment>
<comment type="function">
    <text evidence="7 10 11">Participates actively in the response to hyperosmotic and heat shock by preventing the aggregation of stress-denatured proteins, in association with DnaK and GrpE. It is the nucleotide exchange factor for DnaK and may function as a thermosensor. Unfolded proteins bind initially to DnaJ; upon interaction with the DnaJ-bound protein, DnaK hydrolyzes its bound ATP, resulting in the formation of a stable complex. GrpE releases ADP from DnaK; ATP binding to DnaK triggers the release of the substrate protein, thus completing the reaction cycle. Several rounds of ATP-dependent interactions between DnaJ, DnaK and GrpE are required for fully efficient folding.</text>
</comment>
<sequence length="178" mass="20409">MEMENDGSSIETEDDIIKSYEEKEGSEDASNQSEDLTKEIEELKSSLQRLQADFINYKRRVEKEKEQISIFANEKIMTELLPVIDNLERAMDSCKEEEKESSIFSGVELVQKQLIDSLGKFGLERICDEGCDFDPNFHHAVMQEEVEGVDSEKIVAVFQKGYKLSEKVIRPSMVKVSK</sequence>
<evidence type="ECO:0000256" key="13">
    <source>
        <dbReference type="SAM" id="MobiDB-lite"/>
    </source>
</evidence>
<dbReference type="GO" id="GO:0000774">
    <property type="term" value="F:adenyl-nucleotide exchange factor activity"/>
    <property type="evidence" value="ECO:0007669"/>
    <property type="project" value="InterPro"/>
</dbReference>
<dbReference type="GO" id="GO:0005737">
    <property type="term" value="C:cytoplasm"/>
    <property type="evidence" value="ECO:0007669"/>
    <property type="project" value="UniProtKB-SubCell"/>
</dbReference>
<dbReference type="CDD" id="cd00446">
    <property type="entry name" value="GrpE"/>
    <property type="match status" value="1"/>
</dbReference>
<dbReference type="Pfam" id="PF01025">
    <property type="entry name" value="GrpE"/>
    <property type="match status" value="1"/>
</dbReference>
<dbReference type="GO" id="GO:0042803">
    <property type="term" value="F:protein homodimerization activity"/>
    <property type="evidence" value="ECO:0007669"/>
    <property type="project" value="InterPro"/>
</dbReference>
<dbReference type="FunFam" id="2.30.22.10:FF:000001">
    <property type="entry name" value="Protein GrpE"/>
    <property type="match status" value="1"/>
</dbReference>
<keyword evidence="4 10" id="KW-0963">Cytoplasm</keyword>
<evidence type="ECO:0000256" key="5">
    <source>
        <dbReference type="ARBA" id="ARBA00023016"/>
    </source>
</evidence>
<evidence type="ECO:0000256" key="8">
    <source>
        <dbReference type="ARBA" id="ARBA00072274"/>
    </source>
</evidence>
<protein>
    <recommendedName>
        <fullName evidence="8 10">Protein GrpE</fullName>
    </recommendedName>
    <alternativeName>
        <fullName evidence="9 10">HSP-70 cofactor</fullName>
    </alternativeName>
</protein>
<dbReference type="PRINTS" id="PR00773">
    <property type="entry name" value="GRPEPROTEIN"/>
</dbReference>
<comment type="subcellular location">
    <subcellularLocation>
        <location evidence="1 10">Cytoplasm</location>
    </subcellularLocation>
</comment>
<dbReference type="AlphaFoldDB" id="A0A069RLI8"/>
<dbReference type="GO" id="GO:0051087">
    <property type="term" value="F:protein-folding chaperone binding"/>
    <property type="evidence" value="ECO:0007669"/>
    <property type="project" value="InterPro"/>
</dbReference>
<evidence type="ECO:0000313" key="14">
    <source>
        <dbReference type="EMBL" id="KDR95057.1"/>
    </source>
</evidence>
<evidence type="ECO:0000256" key="6">
    <source>
        <dbReference type="ARBA" id="ARBA00023186"/>
    </source>
</evidence>
<keyword evidence="6 10" id="KW-0143">Chaperone</keyword>
<dbReference type="OrthoDB" id="9812586at2"/>
<proteinExistence type="inferred from homology"/>
<dbReference type="EMBL" id="JJMM01000011">
    <property type="protein sequence ID" value="KDR95057.1"/>
    <property type="molecule type" value="Genomic_DNA"/>
</dbReference>
<dbReference type="PROSITE" id="PS01071">
    <property type="entry name" value="GRPE"/>
    <property type="match status" value="1"/>
</dbReference>
<organism evidence="14 15">
    <name type="scientific">Peptoclostridium litorale DSM 5388</name>
    <dbReference type="NCBI Taxonomy" id="1121324"/>
    <lineage>
        <taxon>Bacteria</taxon>
        <taxon>Bacillati</taxon>
        <taxon>Bacillota</taxon>
        <taxon>Clostridia</taxon>
        <taxon>Peptostreptococcales</taxon>
        <taxon>Peptoclostridiaceae</taxon>
        <taxon>Peptoclostridium</taxon>
    </lineage>
</organism>
<evidence type="ECO:0000256" key="9">
    <source>
        <dbReference type="ARBA" id="ARBA00076414"/>
    </source>
</evidence>
<dbReference type="GO" id="GO:0006457">
    <property type="term" value="P:protein folding"/>
    <property type="evidence" value="ECO:0007669"/>
    <property type="project" value="InterPro"/>
</dbReference>
<dbReference type="STRING" id="1121324.CLIT_11c00860"/>
<comment type="similarity">
    <text evidence="2 10 12">Belongs to the GrpE family.</text>
</comment>
<keyword evidence="15" id="KW-1185">Reference proteome</keyword>
<dbReference type="PANTHER" id="PTHR21237">
    <property type="entry name" value="GRPE PROTEIN"/>
    <property type="match status" value="1"/>
</dbReference>
<dbReference type="PANTHER" id="PTHR21237:SF23">
    <property type="entry name" value="GRPE PROTEIN HOMOLOG, MITOCHONDRIAL"/>
    <property type="match status" value="1"/>
</dbReference>
<feature type="region of interest" description="Disordered" evidence="13">
    <location>
        <begin position="1"/>
        <end position="37"/>
    </location>
</feature>
<dbReference type="GO" id="GO:0051082">
    <property type="term" value="F:unfolded protein binding"/>
    <property type="evidence" value="ECO:0007669"/>
    <property type="project" value="TreeGrafter"/>
</dbReference>
<dbReference type="InterPro" id="IPR000740">
    <property type="entry name" value="GrpE"/>
</dbReference>
<name>A0A069RLI8_PEPLI</name>
<gene>
    <name evidence="10 14" type="primary">grpE</name>
    <name evidence="14" type="ORF">CLIT_11c00860</name>
</gene>
<dbReference type="NCBIfam" id="NF010738">
    <property type="entry name" value="PRK14140.1"/>
    <property type="match status" value="1"/>
</dbReference>
<evidence type="ECO:0000313" key="15">
    <source>
        <dbReference type="Proteomes" id="UP000027946"/>
    </source>
</evidence>
<feature type="compositionally biased region" description="Polar residues" evidence="13">
    <location>
        <begin position="1"/>
        <end position="10"/>
    </location>
</feature>
<dbReference type="eggNOG" id="COG0576">
    <property type="taxonomic scope" value="Bacteria"/>
</dbReference>
<comment type="caution">
    <text evidence="14">The sequence shown here is derived from an EMBL/GenBank/DDBJ whole genome shotgun (WGS) entry which is preliminary data.</text>
</comment>
<evidence type="ECO:0000256" key="11">
    <source>
        <dbReference type="RuleBase" id="RU000639"/>
    </source>
</evidence>
<evidence type="ECO:0000256" key="10">
    <source>
        <dbReference type="HAMAP-Rule" id="MF_01151"/>
    </source>
</evidence>
<dbReference type="Gene3D" id="2.30.22.10">
    <property type="entry name" value="Head domain of nucleotide exchange factor GrpE"/>
    <property type="match status" value="1"/>
</dbReference>
<reference evidence="14 15" key="1">
    <citation type="submission" date="2014-03" db="EMBL/GenBank/DDBJ databases">
        <title>Genome sequence of Clostridium litorale W6, DSM 5388.</title>
        <authorList>
            <person name="Poehlein A."/>
            <person name="Jagirdar A."/>
            <person name="Khonsari B."/>
            <person name="Chibani C.M."/>
            <person name="Gutierrez Gutierrez D.A."/>
            <person name="Davydova E."/>
            <person name="Alghaithi H.S."/>
            <person name="Nair K.P."/>
            <person name="Dhamotharan K."/>
            <person name="Chandran L."/>
            <person name="G W."/>
            <person name="Daniel R."/>
        </authorList>
    </citation>
    <scope>NUCLEOTIDE SEQUENCE [LARGE SCALE GENOMIC DNA]</scope>
    <source>
        <strain evidence="14 15">W6</strain>
    </source>
</reference>
<dbReference type="InterPro" id="IPR013805">
    <property type="entry name" value="GrpE_CC"/>
</dbReference>